<evidence type="ECO:0000256" key="5">
    <source>
        <dbReference type="ARBA" id="ARBA00022801"/>
    </source>
</evidence>
<dbReference type="Pfam" id="PF17917">
    <property type="entry name" value="RT_RNaseH"/>
    <property type="match status" value="1"/>
</dbReference>
<evidence type="ECO:0000313" key="9">
    <source>
        <dbReference type="Proteomes" id="UP000078492"/>
    </source>
</evidence>
<keyword evidence="4" id="KW-0255">Endonuclease</keyword>
<gene>
    <name evidence="8" type="ORF">ALC57_00625</name>
</gene>
<keyword evidence="6" id="KW-0695">RNA-directed DNA polymerase</keyword>
<dbReference type="GO" id="GO:0016787">
    <property type="term" value="F:hydrolase activity"/>
    <property type="evidence" value="ECO:0007669"/>
    <property type="project" value="UniProtKB-KW"/>
</dbReference>
<keyword evidence="9" id="KW-1185">Reference proteome</keyword>
<evidence type="ECO:0000256" key="3">
    <source>
        <dbReference type="ARBA" id="ARBA00022722"/>
    </source>
</evidence>
<dbReference type="InterPro" id="IPR041373">
    <property type="entry name" value="RT_RNaseH"/>
</dbReference>
<organism evidence="8 9">
    <name type="scientific">Trachymyrmex cornetzi</name>
    <dbReference type="NCBI Taxonomy" id="471704"/>
    <lineage>
        <taxon>Eukaryota</taxon>
        <taxon>Metazoa</taxon>
        <taxon>Ecdysozoa</taxon>
        <taxon>Arthropoda</taxon>
        <taxon>Hexapoda</taxon>
        <taxon>Insecta</taxon>
        <taxon>Pterygota</taxon>
        <taxon>Neoptera</taxon>
        <taxon>Endopterygota</taxon>
        <taxon>Hymenoptera</taxon>
        <taxon>Apocrita</taxon>
        <taxon>Aculeata</taxon>
        <taxon>Formicoidea</taxon>
        <taxon>Formicidae</taxon>
        <taxon>Myrmicinae</taxon>
        <taxon>Trachymyrmex</taxon>
    </lineage>
</organism>
<dbReference type="EMBL" id="KQ978604">
    <property type="protein sequence ID" value="KYN29924.1"/>
    <property type="molecule type" value="Genomic_DNA"/>
</dbReference>
<dbReference type="AlphaFoldDB" id="A0A151JRK4"/>
<keyword evidence="1" id="KW-0808">Transferase</keyword>
<evidence type="ECO:0000256" key="4">
    <source>
        <dbReference type="ARBA" id="ARBA00022759"/>
    </source>
</evidence>
<accession>A0A151JRK4</accession>
<protein>
    <recommendedName>
        <fullName evidence="7">Reverse transcriptase RNase H-like domain-containing protein</fullName>
    </recommendedName>
</protein>
<reference evidence="8 9" key="1">
    <citation type="submission" date="2015-09" db="EMBL/GenBank/DDBJ databases">
        <title>Trachymyrmex cornetzi WGS genome.</title>
        <authorList>
            <person name="Nygaard S."/>
            <person name="Hu H."/>
            <person name="Boomsma J."/>
            <person name="Zhang G."/>
        </authorList>
    </citation>
    <scope>NUCLEOTIDE SEQUENCE [LARGE SCALE GENOMIC DNA]</scope>
    <source>
        <strain evidence="8">Tcor2-1</strain>
        <tissue evidence="8">Whole body</tissue>
    </source>
</reference>
<dbReference type="Proteomes" id="UP000078492">
    <property type="component" value="Unassembled WGS sequence"/>
</dbReference>
<evidence type="ECO:0000313" key="8">
    <source>
        <dbReference type="EMBL" id="KYN29924.1"/>
    </source>
</evidence>
<keyword evidence="5" id="KW-0378">Hydrolase</keyword>
<evidence type="ECO:0000256" key="2">
    <source>
        <dbReference type="ARBA" id="ARBA00022695"/>
    </source>
</evidence>
<keyword evidence="3" id="KW-0540">Nuclease</keyword>
<feature type="domain" description="Reverse transcriptase RNase H-like" evidence="7">
    <location>
        <begin position="1"/>
        <end position="52"/>
    </location>
</feature>
<dbReference type="GO" id="GO:0003964">
    <property type="term" value="F:RNA-directed DNA polymerase activity"/>
    <property type="evidence" value="ECO:0007669"/>
    <property type="project" value="UniProtKB-KW"/>
</dbReference>
<sequence>MLAIIKAVEKFHIYLYGLDFSIVIDCNALVHAINKASVNSRIARWILKLQNYRFKLLEEVKK</sequence>
<dbReference type="SUPFAM" id="SSF56672">
    <property type="entry name" value="DNA/RNA polymerases"/>
    <property type="match status" value="1"/>
</dbReference>
<proteinExistence type="predicted"/>
<evidence type="ECO:0000256" key="6">
    <source>
        <dbReference type="ARBA" id="ARBA00022918"/>
    </source>
</evidence>
<dbReference type="STRING" id="471704.A0A151JRK4"/>
<name>A0A151JRK4_9HYME</name>
<evidence type="ECO:0000256" key="1">
    <source>
        <dbReference type="ARBA" id="ARBA00022679"/>
    </source>
</evidence>
<dbReference type="GO" id="GO:0004519">
    <property type="term" value="F:endonuclease activity"/>
    <property type="evidence" value="ECO:0007669"/>
    <property type="project" value="UniProtKB-KW"/>
</dbReference>
<dbReference type="InterPro" id="IPR043502">
    <property type="entry name" value="DNA/RNA_pol_sf"/>
</dbReference>
<keyword evidence="2" id="KW-0548">Nucleotidyltransferase</keyword>
<evidence type="ECO:0000259" key="7">
    <source>
        <dbReference type="Pfam" id="PF17917"/>
    </source>
</evidence>